<sequence>MNDARARVFLEEGFCQQADNVIALDKLPFFIEQEAAVEIAVKGNAHVCAMLNHGVAGIGAALRQQRIGNAIRERAVRGVMDFNEGHRHVKRFKAGFKGIDYRTSRTVAGVDNQLQRLKVREVDVAQQVVDIGVTQIDFFYSCRVWLRSPAGNRWLPPDAGRRAGRYRH</sequence>
<name>A0A4U9I4L6_9ENTR</name>
<protein>
    <submittedName>
        <fullName evidence="1">Uncharacterized protein</fullName>
    </submittedName>
</protein>
<evidence type="ECO:0000313" key="1">
    <source>
        <dbReference type="EMBL" id="VTP71101.1"/>
    </source>
</evidence>
<proteinExistence type="predicted"/>
<reference evidence="1 2" key="1">
    <citation type="submission" date="2019-05" db="EMBL/GenBank/DDBJ databases">
        <authorList>
            <consortium name="Pathogen Informatics"/>
        </authorList>
    </citation>
    <scope>NUCLEOTIDE SEQUENCE [LARGE SCALE GENOMIC DNA]</scope>
    <source>
        <strain evidence="1 2">NCTC13032</strain>
    </source>
</reference>
<accession>A0A4U9I4L6</accession>
<dbReference type="Proteomes" id="UP000310719">
    <property type="component" value="Chromosome"/>
</dbReference>
<evidence type="ECO:0000313" key="2">
    <source>
        <dbReference type="Proteomes" id="UP000310719"/>
    </source>
</evidence>
<organism evidence="1 2">
    <name type="scientific">Leclercia adecarboxylata</name>
    <dbReference type="NCBI Taxonomy" id="83655"/>
    <lineage>
        <taxon>Bacteria</taxon>
        <taxon>Pseudomonadati</taxon>
        <taxon>Pseudomonadota</taxon>
        <taxon>Gammaproteobacteria</taxon>
        <taxon>Enterobacterales</taxon>
        <taxon>Enterobacteriaceae</taxon>
        <taxon>Leclercia</taxon>
    </lineage>
</organism>
<dbReference type="AlphaFoldDB" id="A0A4U9I4L6"/>
<dbReference type="EMBL" id="LR590464">
    <property type="protein sequence ID" value="VTP71101.1"/>
    <property type="molecule type" value="Genomic_DNA"/>
</dbReference>
<gene>
    <name evidence="1" type="ORF">NCTC13032_04875</name>
</gene>